<dbReference type="GO" id="GO:0042597">
    <property type="term" value="C:periplasmic space"/>
    <property type="evidence" value="ECO:0007669"/>
    <property type="project" value="UniProtKB-SubCell"/>
</dbReference>
<proteinExistence type="predicted"/>
<dbReference type="PROSITE" id="PS51257">
    <property type="entry name" value="PROKAR_LIPOPROTEIN"/>
    <property type="match status" value="1"/>
</dbReference>
<keyword evidence="4" id="KW-0574">Periplasm</keyword>
<organism evidence="7 8">
    <name type="scientific">Candidatus Gallitreponema excrementavium</name>
    <dbReference type="NCBI Taxonomy" id="2840840"/>
    <lineage>
        <taxon>Bacteria</taxon>
        <taxon>Pseudomonadati</taxon>
        <taxon>Spirochaetota</taxon>
        <taxon>Spirochaetia</taxon>
        <taxon>Spirochaetales</taxon>
        <taxon>Candidatus Gallitreponema</taxon>
    </lineage>
</organism>
<dbReference type="Proteomes" id="UP000823638">
    <property type="component" value="Unassembled WGS sequence"/>
</dbReference>
<gene>
    <name evidence="7" type="ORF">IAA81_05480</name>
</gene>
<dbReference type="PIRSF" id="PIRSF019574">
    <property type="entry name" value="Periplasmic_polyamine_BP"/>
    <property type="match status" value="1"/>
</dbReference>
<feature type="chain" id="PRO_5039623574" evidence="6">
    <location>
        <begin position="21"/>
        <end position="353"/>
    </location>
</feature>
<dbReference type="Gene3D" id="3.40.190.10">
    <property type="entry name" value="Periplasmic binding protein-like II"/>
    <property type="match status" value="2"/>
</dbReference>
<protein>
    <submittedName>
        <fullName evidence="7">Extracellular solute-binding protein</fullName>
    </submittedName>
</protein>
<comment type="caution">
    <text evidence="7">The sequence shown here is derived from an EMBL/GenBank/DDBJ whole genome shotgun (WGS) entry which is preliminary data.</text>
</comment>
<dbReference type="PANTHER" id="PTHR30222:SF17">
    <property type="entry name" value="SPERMIDINE_PUTRESCINE-BINDING PERIPLASMIC PROTEIN"/>
    <property type="match status" value="1"/>
</dbReference>
<evidence type="ECO:0000313" key="8">
    <source>
        <dbReference type="Proteomes" id="UP000823638"/>
    </source>
</evidence>
<dbReference type="InterPro" id="IPR006059">
    <property type="entry name" value="SBP"/>
</dbReference>
<dbReference type="EMBL" id="JADIMM010000071">
    <property type="protein sequence ID" value="MBO8457663.1"/>
    <property type="molecule type" value="Genomic_DNA"/>
</dbReference>
<evidence type="ECO:0000256" key="6">
    <source>
        <dbReference type="SAM" id="SignalP"/>
    </source>
</evidence>
<evidence type="ECO:0000256" key="2">
    <source>
        <dbReference type="ARBA" id="ARBA00022448"/>
    </source>
</evidence>
<feature type="binding site" evidence="5">
    <location>
        <begin position="174"/>
        <end position="177"/>
    </location>
    <ligand>
        <name>spermidine</name>
        <dbReference type="ChEBI" id="CHEBI:57834"/>
    </ligand>
</feature>
<dbReference type="GO" id="GO:0019808">
    <property type="term" value="F:polyamine binding"/>
    <property type="evidence" value="ECO:0007669"/>
    <property type="project" value="InterPro"/>
</dbReference>
<sequence length="353" mass="40246">MKKFVLVFLVFCLFAGITGCSDSGSSETADSGKRKLYLFNWTYYTPDSVIQKFEEEFNVDVVYDSYPSNEEMFAKLRGGGSGYDLVIPSGDYVTIMKKLGMLEPIDLNKIPNAANISSFTLEKATFDPEMEYSVPYYMGAAGIAVNKTKVSDYNRDWSIFEDEMYKDRMVMLNDVREVLGDALIHLGYSANSKNPEELKAAEDLVVNKWKPNLVKFDAESFAKGFASGEYWIAHGYSEGFFQEIGSREKWNETVDFFIPQEGGAMYIDCFCILKGSKNVDLAHEFINFFHRPEIYAEFLDYFKFPATVNPGAAAYMKEEPVYTAEALVNCQIKEDLAEALPMYSQTWERIRLY</sequence>
<keyword evidence="2" id="KW-0813">Transport</keyword>
<name>A0A9D9HPX7_9SPIR</name>
<dbReference type="GO" id="GO:0015846">
    <property type="term" value="P:polyamine transport"/>
    <property type="evidence" value="ECO:0007669"/>
    <property type="project" value="InterPro"/>
</dbReference>
<evidence type="ECO:0000256" key="4">
    <source>
        <dbReference type="ARBA" id="ARBA00022764"/>
    </source>
</evidence>
<dbReference type="SUPFAM" id="SSF53850">
    <property type="entry name" value="Periplasmic binding protein-like II"/>
    <property type="match status" value="1"/>
</dbReference>
<dbReference type="PRINTS" id="PR00909">
    <property type="entry name" value="SPERMDNBNDNG"/>
</dbReference>
<evidence type="ECO:0000313" key="7">
    <source>
        <dbReference type="EMBL" id="MBO8457663.1"/>
    </source>
</evidence>
<evidence type="ECO:0000256" key="1">
    <source>
        <dbReference type="ARBA" id="ARBA00004418"/>
    </source>
</evidence>
<keyword evidence="3 6" id="KW-0732">Signal</keyword>
<reference evidence="7" key="2">
    <citation type="journal article" date="2021" name="PeerJ">
        <title>Extensive microbial diversity within the chicken gut microbiome revealed by metagenomics and culture.</title>
        <authorList>
            <person name="Gilroy R."/>
            <person name="Ravi A."/>
            <person name="Getino M."/>
            <person name="Pursley I."/>
            <person name="Horton D.L."/>
            <person name="Alikhan N.F."/>
            <person name="Baker D."/>
            <person name="Gharbi K."/>
            <person name="Hall N."/>
            <person name="Watson M."/>
            <person name="Adriaenssens E.M."/>
            <person name="Foster-Nyarko E."/>
            <person name="Jarju S."/>
            <person name="Secka A."/>
            <person name="Antonio M."/>
            <person name="Oren A."/>
            <person name="Chaudhuri R.R."/>
            <person name="La Ragione R."/>
            <person name="Hildebrand F."/>
            <person name="Pallen M.J."/>
        </authorList>
    </citation>
    <scope>NUCLEOTIDE SEQUENCE</scope>
    <source>
        <strain evidence="7">10532</strain>
    </source>
</reference>
<feature type="signal peptide" evidence="6">
    <location>
        <begin position="1"/>
        <end position="20"/>
    </location>
</feature>
<dbReference type="InterPro" id="IPR001188">
    <property type="entry name" value="Sperm_putr-bd"/>
</dbReference>
<dbReference type="AlphaFoldDB" id="A0A9D9HPX7"/>
<evidence type="ECO:0000256" key="3">
    <source>
        <dbReference type="ARBA" id="ARBA00022729"/>
    </source>
</evidence>
<dbReference type="Pfam" id="PF13416">
    <property type="entry name" value="SBP_bac_8"/>
    <property type="match status" value="1"/>
</dbReference>
<evidence type="ECO:0000256" key="5">
    <source>
        <dbReference type="PIRSR" id="PIRSR019574-1"/>
    </source>
</evidence>
<comment type="subcellular location">
    <subcellularLocation>
        <location evidence="1">Periplasm</location>
    </subcellularLocation>
</comment>
<dbReference type="PANTHER" id="PTHR30222">
    <property type="entry name" value="SPERMIDINE/PUTRESCINE-BINDING PERIPLASMIC PROTEIN"/>
    <property type="match status" value="1"/>
</dbReference>
<accession>A0A9D9HPX7</accession>
<reference evidence="7" key="1">
    <citation type="submission" date="2020-10" db="EMBL/GenBank/DDBJ databases">
        <authorList>
            <person name="Gilroy R."/>
        </authorList>
    </citation>
    <scope>NUCLEOTIDE SEQUENCE</scope>
    <source>
        <strain evidence="7">10532</strain>
    </source>
</reference>